<dbReference type="KEGG" id="bbig:BBBOND_0308350"/>
<dbReference type="Gene3D" id="2.30.29.70">
    <property type="entry name" value="Proteasomal ubiquitin receptor Rpn13/ADRM1"/>
    <property type="match status" value="1"/>
</dbReference>
<evidence type="ECO:0000313" key="8">
    <source>
        <dbReference type="Proteomes" id="UP000033188"/>
    </source>
</evidence>
<dbReference type="STRING" id="5866.A0A061D8B4"/>
<dbReference type="AlphaFoldDB" id="A0A061D8B4"/>
<dbReference type="InterPro" id="IPR044868">
    <property type="entry name" value="Rpn13/ADRM1_Pru"/>
</dbReference>
<dbReference type="OMA" id="YWMQETS"/>
<dbReference type="GeneID" id="24565472"/>
<keyword evidence="4" id="KW-0647">Proteasome</keyword>
<dbReference type="GO" id="GO:0005634">
    <property type="term" value="C:nucleus"/>
    <property type="evidence" value="ECO:0007669"/>
    <property type="project" value="UniProtKB-SubCell"/>
</dbReference>
<dbReference type="GO" id="GO:0061133">
    <property type="term" value="F:endopeptidase activator activity"/>
    <property type="evidence" value="ECO:0007669"/>
    <property type="project" value="TreeGrafter"/>
</dbReference>
<name>A0A061D8B4_BABBI</name>
<protein>
    <recommendedName>
        <fullName evidence="6">Pru domain-containing protein</fullName>
    </recommendedName>
</protein>
<dbReference type="VEuPathDB" id="PiroplasmaDB:BBBOND_0308350"/>
<evidence type="ECO:0000256" key="4">
    <source>
        <dbReference type="ARBA" id="ARBA00022942"/>
    </source>
</evidence>
<gene>
    <name evidence="7" type="ORF">BBBOND_0308350</name>
</gene>
<reference evidence="8" key="1">
    <citation type="journal article" date="2014" name="Nucleic Acids Res.">
        <title>The evolutionary dynamics of variant antigen genes in Babesia reveal a history of genomic innovation underlying host-parasite interaction.</title>
        <authorList>
            <person name="Jackson A.P."/>
            <person name="Otto T.D."/>
            <person name="Darby A."/>
            <person name="Ramaprasad A."/>
            <person name="Xia D."/>
            <person name="Echaide I.E."/>
            <person name="Farber M."/>
            <person name="Gahlot S."/>
            <person name="Gamble J."/>
            <person name="Gupta D."/>
            <person name="Gupta Y."/>
            <person name="Jackson L."/>
            <person name="Malandrin L."/>
            <person name="Malas T.B."/>
            <person name="Moussa E."/>
            <person name="Nair M."/>
            <person name="Reid A.J."/>
            <person name="Sanders M."/>
            <person name="Sharma J."/>
            <person name="Tracey A."/>
            <person name="Quail M.A."/>
            <person name="Weir W."/>
            <person name="Wastling J.M."/>
            <person name="Hall N."/>
            <person name="Willadsen P."/>
            <person name="Lingelbach K."/>
            <person name="Shiels B."/>
            <person name="Tait A."/>
            <person name="Berriman M."/>
            <person name="Allred D.R."/>
            <person name="Pain A."/>
        </authorList>
    </citation>
    <scope>NUCLEOTIDE SEQUENCE [LARGE SCALE GENOMIC DNA]</scope>
    <source>
        <strain evidence="8">Bond</strain>
    </source>
</reference>
<evidence type="ECO:0000256" key="3">
    <source>
        <dbReference type="ARBA" id="ARBA00022490"/>
    </source>
</evidence>
<dbReference type="RefSeq" id="XP_012769117.1">
    <property type="nucleotide sequence ID" value="XM_012913663.1"/>
</dbReference>
<dbReference type="InterPro" id="IPR038633">
    <property type="entry name" value="Rpn13/ADRM1_Pru_sf"/>
</dbReference>
<evidence type="ECO:0000256" key="1">
    <source>
        <dbReference type="ARBA" id="ARBA00004123"/>
    </source>
</evidence>
<dbReference type="Pfam" id="PF04683">
    <property type="entry name" value="Rpn13_ADRM1_Pru"/>
    <property type="match status" value="1"/>
</dbReference>
<dbReference type="PROSITE" id="PS51917">
    <property type="entry name" value="PRU"/>
    <property type="match status" value="1"/>
</dbReference>
<evidence type="ECO:0000256" key="5">
    <source>
        <dbReference type="ARBA" id="ARBA00023242"/>
    </source>
</evidence>
<keyword evidence="5" id="KW-0539">Nucleus</keyword>
<dbReference type="PANTHER" id="PTHR12225">
    <property type="entry name" value="ADHESION REGULATING MOLECULE 1 110 KDA CELL MEMBRANE GLYCOPROTEIN"/>
    <property type="match status" value="1"/>
</dbReference>
<organism evidence="7 8">
    <name type="scientific">Babesia bigemina</name>
    <dbReference type="NCBI Taxonomy" id="5866"/>
    <lineage>
        <taxon>Eukaryota</taxon>
        <taxon>Sar</taxon>
        <taxon>Alveolata</taxon>
        <taxon>Apicomplexa</taxon>
        <taxon>Aconoidasida</taxon>
        <taxon>Piroplasmida</taxon>
        <taxon>Babesiidae</taxon>
        <taxon>Babesia</taxon>
    </lineage>
</organism>
<keyword evidence="8" id="KW-1185">Reference proteome</keyword>
<comment type="subcellular location">
    <subcellularLocation>
        <location evidence="2">Cytoplasm</location>
    </subcellularLocation>
    <subcellularLocation>
        <location evidence="1">Nucleus</location>
    </subcellularLocation>
</comment>
<dbReference type="GO" id="GO:0070628">
    <property type="term" value="F:proteasome binding"/>
    <property type="evidence" value="ECO:0007669"/>
    <property type="project" value="TreeGrafter"/>
</dbReference>
<dbReference type="InterPro" id="IPR006773">
    <property type="entry name" value="Rpn13/ADRM1"/>
</dbReference>
<keyword evidence="3" id="KW-0963">Cytoplasm</keyword>
<dbReference type="OrthoDB" id="7777654at2759"/>
<evidence type="ECO:0000256" key="2">
    <source>
        <dbReference type="ARBA" id="ARBA00004496"/>
    </source>
</evidence>
<dbReference type="Proteomes" id="UP000033188">
    <property type="component" value="Chromosome 3"/>
</dbReference>
<sequence length="109" mass="12475">MDSDDGVVCQIRAGKCILEGNTARPDLRKGTLRLHRRDCDQVEDTFYVFEDALLERVDECKDGEVYALRFTGNDHKVMYWMQETSLDVIEAFVDTVNTAIGYKAMDTDD</sequence>
<dbReference type="GO" id="GO:0005737">
    <property type="term" value="C:cytoplasm"/>
    <property type="evidence" value="ECO:0007669"/>
    <property type="project" value="UniProtKB-SubCell"/>
</dbReference>
<evidence type="ECO:0000313" key="7">
    <source>
        <dbReference type="EMBL" id="CDR96931.1"/>
    </source>
</evidence>
<dbReference type="EMBL" id="LK391709">
    <property type="protein sequence ID" value="CDR96931.1"/>
    <property type="molecule type" value="Genomic_DNA"/>
</dbReference>
<feature type="domain" description="Pru" evidence="6">
    <location>
        <begin position="3"/>
        <end position="103"/>
    </location>
</feature>
<accession>A0A061D8B4</accession>
<dbReference type="GO" id="GO:0008541">
    <property type="term" value="C:proteasome regulatory particle, lid subcomplex"/>
    <property type="evidence" value="ECO:0007669"/>
    <property type="project" value="TreeGrafter"/>
</dbReference>
<dbReference type="PANTHER" id="PTHR12225:SF0">
    <property type="entry name" value="PROTEASOMAL UBIQUITIN RECEPTOR ADRM1"/>
    <property type="match status" value="1"/>
</dbReference>
<proteinExistence type="predicted"/>
<evidence type="ECO:0000259" key="6">
    <source>
        <dbReference type="PROSITE" id="PS51917"/>
    </source>
</evidence>